<dbReference type="AlphaFoldDB" id="A0A6P6RWH4"/>
<gene>
    <name evidence="3" type="primary">LOC34617704</name>
</gene>
<name>A0A6P6RWH4_9EIME</name>
<feature type="compositionally biased region" description="Polar residues" evidence="1">
    <location>
        <begin position="197"/>
        <end position="207"/>
    </location>
</feature>
<dbReference type="OrthoDB" id="348985at2759"/>
<accession>A0A6P6RWH4</accession>
<feature type="region of interest" description="Disordered" evidence="1">
    <location>
        <begin position="384"/>
        <end position="404"/>
    </location>
</feature>
<evidence type="ECO:0000256" key="1">
    <source>
        <dbReference type="SAM" id="MobiDB-lite"/>
    </source>
</evidence>
<feature type="region of interest" description="Disordered" evidence="1">
    <location>
        <begin position="178"/>
        <end position="207"/>
    </location>
</feature>
<feature type="non-terminal residue" evidence="3">
    <location>
        <position position="1"/>
    </location>
</feature>
<sequence>ASTACIPAAAASTASAEADAAALHAALEQRFAALYKLAELPPAIQQTADCWSLGACLFSIVTGGLHPYGSTENPKETLENMEKGDMVNMNLLDNSPLLQDLLRLLLQQKQEPEQSVLRLAVCHPVFWASSDLLLFLRAFRLMLLQQQKQQRPGETRRQKISSLTGEAAWKDACIHDMSNSSSRPEDLQSGGLGDSDNPLSNEATDADASTANKDQLYAAALAKLSATPLPQDVLASIRQEPHLCRTGQDLYPHHKATLKKTAAPPWLQCMCACVCACECGGPIVSTPYAWLCVQLFVERHSSLPAAETVEVAGSAATCADEVPPNKAVHVTPDSVALACSSGSSNSTDSTLRGNEVSSPIATADSGTCLVAALEAAAASASAAADTATDTEGTPMADLPDAPLS</sequence>
<dbReference type="Proteomes" id="UP000515125">
    <property type="component" value="Unplaced"/>
</dbReference>
<dbReference type="RefSeq" id="XP_026191854.1">
    <property type="nucleotide sequence ID" value="XM_026336069.1"/>
</dbReference>
<organism evidence="2 3">
    <name type="scientific">Cyclospora cayetanensis</name>
    <dbReference type="NCBI Taxonomy" id="88456"/>
    <lineage>
        <taxon>Eukaryota</taxon>
        <taxon>Sar</taxon>
        <taxon>Alveolata</taxon>
        <taxon>Apicomplexa</taxon>
        <taxon>Conoidasida</taxon>
        <taxon>Coccidia</taxon>
        <taxon>Eucoccidiorida</taxon>
        <taxon>Eimeriorina</taxon>
        <taxon>Eimeriidae</taxon>
        <taxon>Cyclospora</taxon>
    </lineage>
</organism>
<dbReference type="SUPFAM" id="SSF56112">
    <property type="entry name" value="Protein kinase-like (PK-like)"/>
    <property type="match status" value="1"/>
</dbReference>
<evidence type="ECO:0000313" key="2">
    <source>
        <dbReference type="Proteomes" id="UP000515125"/>
    </source>
</evidence>
<reference evidence="3" key="1">
    <citation type="submission" date="2025-08" db="UniProtKB">
        <authorList>
            <consortium name="RefSeq"/>
        </authorList>
    </citation>
    <scope>IDENTIFICATION</scope>
</reference>
<dbReference type="InterPro" id="IPR011009">
    <property type="entry name" value="Kinase-like_dom_sf"/>
</dbReference>
<dbReference type="Gene3D" id="1.10.510.10">
    <property type="entry name" value="Transferase(Phosphotransferase) domain 1"/>
    <property type="match status" value="1"/>
</dbReference>
<protein>
    <submittedName>
        <fullName evidence="3">Uncharacterized protein LOC34617704</fullName>
    </submittedName>
</protein>
<evidence type="ECO:0000313" key="3">
    <source>
        <dbReference type="RefSeq" id="XP_026191854.1"/>
    </source>
</evidence>
<proteinExistence type="predicted"/>
<keyword evidence="2" id="KW-1185">Reference proteome</keyword>
<dbReference type="GeneID" id="34617704"/>